<dbReference type="InterPro" id="IPR014729">
    <property type="entry name" value="Rossmann-like_a/b/a_fold"/>
</dbReference>
<dbReference type="PROSITE" id="PS51645">
    <property type="entry name" value="PHR_CRY_ALPHA_BETA"/>
    <property type="match status" value="1"/>
</dbReference>
<dbReference type="InterPro" id="IPR006050">
    <property type="entry name" value="DNA_photolyase_N"/>
</dbReference>
<dbReference type="RefSeq" id="WP_310922739.1">
    <property type="nucleotide sequence ID" value="NZ_JAMQOP010000001.1"/>
</dbReference>
<proteinExistence type="predicted"/>
<evidence type="ECO:0000313" key="3">
    <source>
        <dbReference type="EMBL" id="MDS0297911.1"/>
    </source>
</evidence>
<gene>
    <name evidence="3" type="ORF">NDI76_04080</name>
</gene>
<feature type="domain" description="Photolyase/cryptochrome alpha/beta" evidence="2">
    <location>
        <begin position="21"/>
        <end position="145"/>
    </location>
</feature>
<accession>A0ABU2GAS4</accession>
<comment type="caution">
    <text evidence="3">The sequence shown here is derived from an EMBL/GenBank/DDBJ whole genome shotgun (WGS) entry which is preliminary data.</text>
</comment>
<dbReference type="Pfam" id="PF00875">
    <property type="entry name" value="DNA_photolyase"/>
    <property type="match status" value="1"/>
</dbReference>
<dbReference type="InterPro" id="IPR036155">
    <property type="entry name" value="Crypto/Photolyase_N_sf"/>
</dbReference>
<dbReference type="PANTHER" id="PTHR11455">
    <property type="entry name" value="CRYPTOCHROME"/>
    <property type="match status" value="1"/>
</dbReference>
<dbReference type="InterPro" id="IPR002081">
    <property type="entry name" value="Cryptochrome/DNA_photolyase_1"/>
</dbReference>
<sequence>MATVSRNEPTPSPGAPPESGEACVLWHRRNLRLADDRAVEYATANYDTVCPLFVFDPRFYGANGLACDARLRFLHECLVDLEDRYAEAGTTLLYTHGSPIDVLDSFLDAGWDIVVNREATGRYGKERDDALVAREGVRFVDDDGIRYGQSDREGWQDHAEAYFEDEPNRPHESGFGTHGLSTTVDTDAIEREYDVSPSKTGISTGGAGHVQRPS</sequence>
<dbReference type="EMBL" id="JAMQOP010000001">
    <property type="protein sequence ID" value="MDS0297911.1"/>
    <property type="molecule type" value="Genomic_DNA"/>
</dbReference>
<evidence type="ECO:0000256" key="1">
    <source>
        <dbReference type="SAM" id="MobiDB-lite"/>
    </source>
</evidence>
<protein>
    <submittedName>
        <fullName evidence="3">Deoxyribodipyrimidine photo-lyase</fullName>
    </submittedName>
</protein>
<feature type="region of interest" description="Disordered" evidence="1">
    <location>
        <begin position="1"/>
        <end position="20"/>
    </location>
</feature>
<evidence type="ECO:0000313" key="4">
    <source>
        <dbReference type="Proteomes" id="UP001257060"/>
    </source>
</evidence>
<name>A0ABU2GAS4_9EURY</name>
<evidence type="ECO:0000259" key="2">
    <source>
        <dbReference type="PROSITE" id="PS51645"/>
    </source>
</evidence>
<dbReference type="Gene3D" id="3.40.50.620">
    <property type="entry name" value="HUPs"/>
    <property type="match status" value="1"/>
</dbReference>
<reference evidence="3 4" key="1">
    <citation type="submission" date="2022-06" db="EMBL/GenBank/DDBJ databases">
        <title>Halogeometricum sp. a new haloarchaeum isolate from saline soil.</title>
        <authorList>
            <person name="Strakova D."/>
            <person name="Galisteo C."/>
            <person name="Sanchez-Porro C."/>
            <person name="Ventosa A."/>
        </authorList>
    </citation>
    <scope>NUCLEOTIDE SEQUENCE [LARGE SCALE GENOMIC DNA]</scope>
    <source>
        <strain evidence="3 4">S1BR25-6</strain>
    </source>
</reference>
<dbReference type="SUPFAM" id="SSF52425">
    <property type="entry name" value="Cryptochrome/photolyase, N-terminal domain"/>
    <property type="match status" value="1"/>
</dbReference>
<keyword evidence="4" id="KW-1185">Reference proteome</keyword>
<feature type="region of interest" description="Disordered" evidence="1">
    <location>
        <begin position="165"/>
        <end position="214"/>
    </location>
</feature>
<dbReference type="Proteomes" id="UP001257060">
    <property type="component" value="Unassembled WGS sequence"/>
</dbReference>
<organism evidence="3 4">
    <name type="scientific">Halogeometricum salsisoli</name>
    <dbReference type="NCBI Taxonomy" id="2950536"/>
    <lineage>
        <taxon>Archaea</taxon>
        <taxon>Methanobacteriati</taxon>
        <taxon>Methanobacteriota</taxon>
        <taxon>Stenosarchaea group</taxon>
        <taxon>Halobacteria</taxon>
        <taxon>Halobacteriales</taxon>
        <taxon>Haloferacaceae</taxon>
        <taxon>Halogeometricum</taxon>
    </lineage>
</organism>
<dbReference type="PANTHER" id="PTHR11455:SF9">
    <property type="entry name" value="CRYPTOCHROME CIRCADIAN CLOCK 5 ISOFORM X1"/>
    <property type="match status" value="1"/>
</dbReference>